<name>A0A8J6CHB2_DIALT</name>
<dbReference type="EMBL" id="JAGTXO010000002">
    <property type="protein sequence ID" value="KAG8470015.1"/>
    <property type="molecule type" value="Genomic_DNA"/>
</dbReference>
<dbReference type="Proteomes" id="UP000751190">
    <property type="component" value="Unassembled WGS sequence"/>
</dbReference>
<comment type="caution">
    <text evidence="4">The sequence shown here is derived from an EMBL/GenBank/DDBJ whole genome shotgun (WGS) entry which is preliminary data.</text>
</comment>
<keyword evidence="2" id="KW-1133">Transmembrane helix</keyword>
<protein>
    <submittedName>
        <fullName evidence="4">Uncharacterized protein</fullName>
    </submittedName>
</protein>
<keyword evidence="2" id="KW-0472">Membrane</keyword>
<keyword evidence="5" id="KW-1185">Reference proteome</keyword>
<feature type="signal peptide" evidence="3">
    <location>
        <begin position="1"/>
        <end position="18"/>
    </location>
</feature>
<keyword evidence="2" id="KW-0812">Transmembrane</keyword>
<feature type="chain" id="PRO_5035325304" evidence="3">
    <location>
        <begin position="19"/>
        <end position="309"/>
    </location>
</feature>
<evidence type="ECO:0000313" key="4">
    <source>
        <dbReference type="EMBL" id="KAG8470015.1"/>
    </source>
</evidence>
<sequence length="309" mass="31109">MQRRLALAAGAALPAAIAAGSSEAECKAPSPMSASYELISEAEVDEVSREIGAKSFELLAGGSAYELRELGNGWVAPAVDEATTRSVLALGKDLANDPRVQAAVMERVRDLPALMHAGTSSTNTLLEELKLVLVSREVAADGTVTTAETTPRLSRSSSVVDEQRAEADEPPVPTADTAGLAADTEATPAAAGAKAGKAAHVKSKCSKAESGNKGATPKPKAAIGADKPKLDGGARGTDRSTHEDEPPSLAAALLEAALVVASVLVITVVAKRVNPRACAVAAAALAGAWAALLAPFGKKPRAGGGGAAK</sequence>
<feature type="compositionally biased region" description="Polar residues" evidence="1">
    <location>
        <begin position="143"/>
        <end position="160"/>
    </location>
</feature>
<dbReference type="AlphaFoldDB" id="A0A8J6CHB2"/>
<evidence type="ECO:0000256" key="2">
    <source>
        <dbReference type="SAM" id="Phobius"/>
    </source>
</evidence>
<proteinExistence type="predicted"/>
<evidence type="ECO:0000313" key="5">
    <source>
        <dbReference type="Proteomes" id="UP000751190"/>
    </source>
</evidence>
<reference evidence="4" key="1">
    <citation type="submission" date="2021-05" db="EMBL/GenBank/DDBJ databases">
        <title>The genome of the haptophyte Pavlova lutheri (Diacronema luteri, Pavlovales) - a model for lipid biosynthesis in eukaryotic algae.</title>
        <authorList>
            <person name="Hulatt C.J."/>
            <person name="Posewitz M.C."/>
        </authorList>
    </citation>
    <scope>NUCLEOTIDE SEQUENCE</scope>
    <source>
        <strain evidence="4">NIVA-4/92</strain>
    </source>
</reference>
<evidence type="ECO:0000256" key="3">
    <source>
        <dbReference type="SAM" id="SignalP"/>
    </source>
</evidence>
<keyword evidence="3" id="KW-0732">Signal</keyword>
<feature type="transmembrane region" description="Helical" evidence="2">
    <location>
        <begin position="277"/>
        <end position="296"/>
    </location>
</feature>
<feature type="transmembrane region" description="Helical" evidence="2">
    <location>
        <begin position="249"/>
        <end position="270"/>
    </location>
</feature>
<feature type="region of interest" description="Disordered" evidence="1">
    <location>
        <begin position="143"/>
        <end position="177"/>
    </location>
</feature>
<gene>
    <name evidence="4" type="ORF">KFE25_006470</name>
</gene>
<organism evidence="4 5">
    <name type="scientific">Diacronema lutheri</name>
    <name type="common">Unicellular marine alga</name>
    <name type="synonym">Monochrysis lutheri</name>
    <dbReference type="NCBI Taxonomy" id="2081491"/>
    <lineage>
        <taxon>Eukaryota</taxon>
        <taxon>Haptista</taxon>
        <taxon>Haptophyta</taxon>
        <taxon>Pavlovophyceae</taxon>
        <taxon>Pavlovales</taxon>
        <taxon>Pavlovaceae</taxon>
        <taxon>Diacronema</taxon>
    </lineage>
</organism>
<accession>A0A8J6CHB2</accession>
<feature type="region of interest" description="Disordered" evidence="1">
    <location>
        <begin position="203"/>
        <end position="246"/>
    </location>
</feature>
<feature type="compositionally biased region" description="Basic and acidic residues" evidence="1">
    <location>
        <begin position="226"/>
        <end position="245"/>
    </location>
</feature>
<dbReference type="OrthoDB" id="10661048at2759"/>
<evidence type="ECO:0000256" key="1">
    <source>
        <dbReference type="SAM" id="MobiDB-lite"/>
    </source>
</evidence>